<sequence length="300" mass="33997">MVQAPFTVSSIAGAAMQRPTFSSIRIRSPTDAHIIFYAVVSRMLPMVAHRLDIRERRFIQSGSVFVWEERSQLSEPSGSEIERWTDGRRWGPSRVRDEFLYYEEKLPEVNEDEELSSLMLSTRLIKKTYSVYVRTRTGSRKWHLVAYYTEQTLDQLLTIDDFPELAALRHHIPEGLFTTARLTRCRTRAEHGVDDGYTRSGGPPMLTLSSPDSSPSPTAITPPSSAHVLPRLKPEPWPLPSQTSSDTDIANNNQAQQTTSRRVRVPAQKLAPLVYLRSIPFPPRHPLDKDALRSFDGGVV</sequence>
<dbReference type="AlphaFoldDB" id="M2QNG7"/>
<feature type="compositionally biased region" description="Low complexity" evidence="1">
    <location>
        <begin position="203"/>
        <end position="225"/>
    </location>
</feature>
<dbReference type="HOGENOM" id="CLU_028895_2_0_1"/>
<feature type="region of interest" description="Disordered" evidence="1">
    <location>
        <begin position="192"/>
        <end position="265"/>
    </location>
</feature>
<gene>
    <name evidence="2" type="ORF">CERSUDRAFT_117781</name>
</gene>
<reference evidence="2 3" key="1">
    <citation type="journal article" date="2012" name="Proc. Natl. Acad. Sci. U.S.A.">
        <title>Comparative genomics of Ceriporiopsis subvermispora and Phanerochaete chrysosporium provide insight into selective ligninolysis.</title>
        <authorList>
            <person name="Fernandez-Fueyo E."/>
            <person name="Ruiz-Duenas F.J."/>
            <person name="Ferreira P."/>
            <person name="Floudas D."/>
            <person name="Hibbett D.S."/>
            <person name="Canessa P."/>
            <person name="Larrondo L.F."/>
            <person name="James T.Y."/>
            <person name="Seelenfreund D."/>
            <person name="Lobos S."/>
            <person name="Polanco R."/>
            <person name="Tello M."/>
            <person name="Honda Y."/>
            <person name="Watanabe T."/>
            <person name="Watanabe T."/>
            <person name="Ryu J.S."/>
            <person name="Kubicek C.P."/>
            <person name="Schmoll M."/>
            <person name="Gaskell J."/>
            <person name="Hammel K.E."/>
            <person name="St John F.J."/>
            <person name="Vanden Wymelenberg A."/>
            <person name="Sabat G."/>
            <person name="Splinter BonDurant S."/>
            <person name="Syed K."/>
            <person name="Yadav J.S."/>
            <person name="Doddapaneni H."/>
            <person name="Subramanian V."/>
            <person name="Lavin J.L."/>
            <person name="Oguiza J.A."/>
            <person name="Perez G."/>
            <person name="Pisabarro A.G."/>
            <person name="Ramirez L."/>
            <person name="Santoyo F."/>
            <person name="Master E."/>
            <person name="Coutinho P.M."/>
            <person name="Henrissat B."/>
            <person name="Lombard V."/>
            <person name="Magnuson J.K."/>
            <person name="Kuees U."/>
            <person name="Hori C."/>
            <person name="Igarashi K."/>
            <person name="Samejima M."/>
            <person name="Held B.W."/>
            <person name="Barry K.W."/>
            <person name="LaButti K.M."/>
            <person name="Lapidus A."/>
            <person name="Lindquist E.A."/>
            <person name="Lucas S.M."/>
            <person name="Riley R."/>
            <person name="Salamov A.A."/>
            <person name="Hoffmeister D."/>
            <person name="Schwenk D."/>
            <person name="Hadar Y."/>
            <person name="Yarden O."/>
            <person name="de Vries R.P."/>
            <person name="Wiebenga A."/>
            <person name="Stenlid J."/>
            <person name="Eastwood D."/>
            <person name="Grigoriev I.V."/>
            <person name="Berka R.M."/>
            <person name="Blanchette R.A."/>
            <person name="Kersten P."/>
            <person name="Martinez A.T."/>
            <person name="Vicuna R."/>
            <person name="Cullen D."/>
        </authorList>
    </citation>
    <scope>NUCLEOTIDE SEQUENCE [LARGE SCALE GENOMIC DNA]</scope>
    <source>
        <strain evidence="2 3">B</strain>
    </source>
</reference>
<proteinExistence type="predicted"/>
<dbReference type="EMBL" id="KB445805">
    <property type="protein sequence ID" value="EMD33705.1"/>
    <property type="molecule type" value="Genomic_DNA"/>
</dbReference>
<dbReference type="PANTHER" id="PTHR28027:SF2">
    <property type="entry name" value="TRANSCRIPTIONAL REGULATOR MIT1"/>
    <property type="match status" value="1"/>
</dbReference>
<dbReference type="OrthoDB" id="5572844at2759"/>
<evidence type="ECO:0008006" key="4">
    <source>
        <dbReference type="Google" id="ProtNLM"/>
    </source>
</evidence>
<evidence type="ECO:0000313" key="3">
    <source>
        <dbReference type="Proteomes" id="UP000016930"/>
    </source>
</evidence>
<organism evidence="2 3">
    <name type="scientific">Ceriporiopsis subvermispora (strain B)</name>
    <name type="common">White-rot fungus</name>
    <name type="synonym">Gelatoporia subvermispora</name>
    <dbReference type="NCBI Taxonomy" id="914234"/>
    <lineage>
        <taxon>Eukaryota</taxon>
        <taxon>Fungi</taxon>
        <taxon>Dikarya</taxon>
        <taxon>Basidiomycota</taxon>
        <taxon>Agaricomycotina</taxon>
        <taxon>Agaricomycetes</taxon>
        <taxon>Polyporales</taxon>
        <taxon>Gelatoporiaceae</taxon>
        <taxon>Gelatoporia</taxon>
    </lineage>
</organism>
<dbReference type="Proteomes" id="UP000016930">
    <property type="component" value="Unassembled WGS sequence"/>
</dbReference>
<dbReference type="Pfam" id="PF09729">
    <property type="entry name" value="Gti1_Pac2"/>
    <property type="match status" value="1"/>
</dbReference>
<accession>M2QNG7</accession>
<feature type="compositionally biased region" description="Polar residues" evidence="1">
    <location>
        <begin position="240"/>
        <end position="260"/>
    </location>
</feature>
<protein>
    <recommendedName>
        <fullName evidence="4">Gti1/Pac2 family-domain-containing protein</fullName>
    </recommendedName>
</protein>
<dbReference type="GO" id="GO:0003677">
    <property type="term" value="F:DNA binding"/>
    <property type="evidence" value="ECO:0007669"/>
    <property type="project" value="TreeGrafter"/>
</dbReference>
<keyword evidence="3" id="KW-1185">Reference proteome</keyword>
<name>M2QNG7_CERS8</name>
<evidence type="ECO:0000313" key="2">
    <source>
        <dbReference type="EMBL" id="EMD33705.1"/>
    </source>
</evidence>
<evidence type="ECO:0000256" key="1">
    <source>
        <dbReference type="SAM" id="MobiDB-lite"/>
    </source>
</evidence>
<dbReference type="PANTHER" id="PTHR28027">
    <property type="entry name" value="TRANSCRIPTIONAL REGULATOR MIT1"/>
    <property type="match status" value="1"/>
</dbReference>
<dbReference type="InterPro" id="IPR018608">
    <property type="entry name" value="Gti1/Pac2"/>
</dbReference>